<evidence type="ECO:0000256" key="1">
    <source>
        <dbReference type="ARBA" id="ARBA00001954"/>
    </source>
</evidence>
<comment type="cofactor">
    <cofactor evidence="1">
        <name>Fe(2+)</name>
        <dbReference type="ChEBI" id="CHEBI:29033"/>
    </cofactor>
</comment>
<dbReference type="Gene3D" id="2.60.120.650">
    <property type="entry name" value="Cupin"/>
    <property type="match status" value="1"/>
</dbReference>
<reference evidence="6" key="1">
    <citation type="submission" date="2016-11" db="EMBL/GenBank/DDBJ databases">
        <authorList>
            <person name="Varghese N."/>
            <person name="Submissions S."/>
        </authorList>
    </citation>
    <scope>NUCLEOTIDE SEQUENCE [LARGE SCALE GENOMIC DNA]</scope>
    <source>
        <strain evidence="6">DSM 16579</strain>
    </source>
</reference>
<name>A0A1M5HGK9_9GAMM</name>
<dbReference type="AlphaFoldDB" id="A0A1M5HGK9"/>
<evidence type="ECO:0000259" key="4">
    <source>
        <dbReference type="PROSITE" id="PS51184"/>
    </source>
</evidence>
<proteinExistence type="predicted"/>
<keyword evidence="3" id="KW-0408">Iron</keyword>
<dbReference type="RefSeq" id="WP_217653747.1">
    <property type="nucleotide sequence ID" value="NZ_FQVF01000016.1"/>
</dbReference>
<evidence type="ECO:0000313" key="5">
    <source>
        <dbReference type="EMBL" id="SHG15096.1"/>
    </source>
</evidence>
<dbReference type="InterPro" id="IPR003347">
    <property type="entry name" value="JmjC_dom"/>
</dbReference>
<dbReference type="PROSITE" id="PS51184">
    <property type="entry name" value="JMJC"/>
    <property type="match status" value="1"/>
</dbReference>
<dbReference type="SMART" id="SM00558">
    <property type="entry name" value="JmjC"/>
    <property type="match status" value="1"/>
</dbReference>
<protein>
    <submittedName>
        <fullName evidence="5">Cupin superfamily protein</fullName>
    </submittedName>
</protein>
<dbReference type="Proteomes" id="UP000184517">
    <property type="component" value="Unassembled WGS sequence"/>
</dbReference>
<dbReference type="PANTHER" id="PTHR13096:SF8">
    <property type="entry name" value="RIBOSOMAL OXYGENASE 1"/>
    <property type="match status" value="1"/>
</dbReference>
<evidence type="ECO:0000256" key="3">
    <source>
        <dbReference type="ARBA" id="ARBA00023004"/>
    </source>
</evidence>
<gene>
    <name evidence="5" type="ORF">SAMN02745753_03373</name>
</gene>
<dbReference type="SUPFAM" id="SSF51197">
    <property type="entry name" value="Clavaminate synthase-like"/>
    <property type="match status" value="1"/>
</dbReference>
<dbReference type="EMBL" id="FQVF01000016">
    <property type="protein sequence ID" value="SHG15096.1"/>
    <property type="molecule type" value="Genomic_DNA"/>
</dbReference>
<dbReference type="GO" id="GO:0046872">
    <property type="term" value="F:metal ion binding"/>
    <property type="evidence" value="ECO:0007669"/>
    <property type="project" value="UniProtKB-KW"/>
</dbReference>
<evidence type="ECO:0000256" key="2">
    <source>
        <dbReference type="ARBA" id="ARBA00022723"/>
    </source>
</evidence>
<dbReference type="InterPro" id="IPR039994">
    <property type="entry name" value="NO66-like"/>
</dbReference>
<keyword evidence="2" id="KW-0479">Metal-binding</keyword>
<dbReference type="STRING" id="1122206.SAMN02745753_03373"/>
<accession>A0A1M5HGK9</accession>
<sequence>MFDTYKDDFFSNYLYKKPFLFRKAASDITLSWRYVSEIYERSDPASLDFKLMNGHEVPKSKYLESYVNVGRLEYRYIKPIIYDYMRKGATLVYNRIRNEPFVSNISREIANFAQAQVITSGYAAFSAKPSYRCHWDTRDVFAVQLKGRERWILKEPTFELPLYMQQTKDMPDAEEPEKVYLDVVLEEGDILYVPRGWWHNPIPMGEETFHLAVGTFAPTGFDYINWLVQKAPNIVDGRHNLHGFQESKESLDRFGKEFASLMSDESTYEQFMADYIGQHRVDSPISLGTLSDEKIVQLELTQKIRLNVNFLYQFSNDFVVVNGNKINLDEMSQKLINYINRNQACTVSDVLSIFSKYPKNKLHELLFQLALNDVLELISVSDGVVIGSEKNNATLNMV</sequence>
<organism evidence="5 6">
    <name type="scientific">Marinomonas polaris DSM 16579</name>
    <dbReference type="NCBI Taxonomy" id="1122206"/>
    <lineage>
        <taxon>Bacteria</taxon>
        <taxon>Pseudomonadati</taxon>
        <taxon>Pseudomonadota</taxon>
        <taxon>Gammaproteobacteria</taxon>
        <taxon>Oceanospirillales</taxon>
        <taxon>Oceanospirillaceae</taxon>
        <taxon>Marinomonas</taxon>
    </lineage>
</organism>
<evidence type="ECO:0000313" key="6">
    <source>
        <dbReference type="Proteomes" id="UP000184517"/>
    </source>
</evidence>
<dbReference type="PANTHER" id="PTHR13096">
    <property type="entry name" value="MINA53 MYC INDUCED NUCLEAR ANTIGEN"/>
    <property type="match status" value="1"/>
</dbReference>
<dbReference type="Pfam" id="PF08007">
    <property type="entry name" value="JmjC_2"/>
    <property type="match status" value="1"/>
</dbReference>
<keyword evidence="6" id="KW-1185">Reference proteome</keyword>
<feature type="domain" description="JmjC" evidence="4">
    <location>
        <begin position="88"/>
        <end position="232"/>
    </location>
</feature>